<evidence type="ECO:0000313" key="8">
    <source>
        <dbReference type="EMBL" id="CAG7985795.1"/>
    </source>
</evidence>
<evidence type="ECO:0000256" key="1">
    <source>
        <dbReference type="ARBA" id="ARBA00004141"/>
    </source>
</evidence>
<dbReference type="Proteomes" id="UP001153461">
    <property type="component" value="Unassembled WGS sequence"/>
</dbReference>
<keyword evidence="3 6" id="KW-1133">Transmembrane helix</keyword>
<feature type="domain" description="Amino acid permease/ SLC12A" evidence="7">
    <location>
        <begin position="2"/>
        <end position="174"/>
    </location>
</feature>
<evidence type="ECO:0000256" key="4">
    <source>
        <dbReference type="ARBA" id="ARBA00023136"/>
    </source>
</evidence>
<reference evidence="8" key="1">
    <citation type="submission" date="2021-07" db="EMBL/GenBank/DDBJ databases">
        <authorList>
            <person name="Branca A.L. A."/>
        </authorList>
    </citation>
    <scope>NUCLEOTIDE SEQUENCE</scope>
</reference>
<keyword evidence="2 6" id="KW-0812">Transmembrane</keyword>
<comment type="caution">
    <text evidence="8">The sequence shown here is derived from an EMBL/GenBank/DDBJ whole genome shotgun (WGS) entry which is preliminary data.</text>
</comment>
<comment type="subcellular location">
    <subcellularLocation>
        <location evidence="1">Membrane</location>
        <topology evidence="1">Multi-pass membrane protein</topology>
    </subcellularLocation>
</comment>
<dbReference type="EMBL" id="CAJVNV010000040">
    <property type="protein sequence ID" value="CAG7985795.1"/>
    <property type="molecule type" value="Genomic_DNA"/>
</dbReference>
<feature type="transmembrane region" description="Helical" evidence="6">
    <location>
        <begin position="114"/>
        <end position="135"/>
    </location>
</feature>
<sequence>LLLTSIFSAGNTYTFCAIRTLYGLALEGRAPRVLTYTTRNGVPIYCFCVVMIFPMLSFLQCSSSSSIVITWFAALVTAGGLINYIVITLTYIFFHRACKAQGLDRRSLSYFGRLQPYCAYIAFVWMIVVTIVYGYPAYKPWSVSTFWSNYTMQIVIPPLFLIWKIIKKTKFVKAHEADLVWERPLIDAYEDSFLDPPTGFWREMLQLVGIGRKKGGNDKRSPSVSQPQESAGESSA</sequence>
<accession>A0A9W4HEF2</accession>
<dbReference type="InterPro" id="IPR050524">
    <property type="entry name" value="APC_YAT"/>
</dbReference>
<evidence type="ECO:0000256" key="3">
    <source>
        <dbReference type="ARBA" id="ARBA00022989"/>
    </source>
</evidence>
<feature type="transmembrane region" description="Helical" evidence="6">
    <location>
        <begin position="71"/>
        <end position="94"/>
    </location>
</feature>
<proteinExistence type="predicted"/>
<dbReference type="GO" id="GO:0015171">
    <property type="term" value="F:amino acid transmembrane transporter activity"/>
    <property type="evidence" value="ECO:0007669"/>
    <property type="project" value="TreeGrafter"/>
</dbReference>
<organism evidence="8 9">
    <name type="scientific">Penicillium nalgiovense</name>
    <dbReference type="NCBI Taxonomy" id="60175"/>
    <lineage>
        <taxon>Eukaryota</taxon>
        <taxon>Fungi</taxon>
        <taxon>Dikarya</taxon>
        <taxon>Ascomycota</taxon>
        <taxon>Pezizomycotina</taxon>
        <taxon>Eurotiomycetes</taxon>
        <taxon>Eurotiomycetidae</taxon>
        <taxon>Eurotiales</taxon>
        <taxon>Aspergillaceae</taxon>
        <taxon>Penicillium</taxon>
    </lineage>
</organism>
<feature type="non-terminal residue" evidence="8">
    <location>
        <position position="236"/>
    </location>
</feature>
<feature type="transmembrane region" description="Helical" evidence="6">
    <location>
        <begin position="147"/>
        <end position="166"/>
    </location>
</feature>
<evidence type="ECO:0000259" key="7">
    <source>
        <dbReference type="Pfam" id="PF00324"/>
    </source>
</evidence>
<dbReference type="PANTHER" id="PTHR43341">
    <property type="entry name" value="AMINO ACID PERMEASE"/>
    <property type="match status" value="1"/>
</dbReference>
<feature type="transmembrane region" description="Helical" evidence="6">
    <location>
        <begin position="42"/>
        <end position="59"/>
    </location>
</feature>
<dbReference type="Pfam" id="PF00324">
    <property type="entry name" value="AA_permease"/>
    <property type="match status" value="1"/>
</dbReference>
<dbReference type="OrthoDB" id="2740448at2759"/>
<evidence type="ECO:0000256" key="5">
    <source>
        <dbReference type="SAM" id="MobiDB-lite"/>
    </source>
</evidence>
<dbReference type="AlphaFoldDB" id="A0A9W4HEF2"/>
<dbReference type="PANTHER" id="PTHR43341:SF6">
    <property type="entry name" value="AMINO ACID TRANSPORTER (EUROFUNG)"/>
    <property type="match status" value="1"/>
</dbReference>
<dbReference type="InterPro" id="IPR004841">
    <property type="entry name" value="AA-permease/SLC12A_dom"/>
</dbReference>
<dbReference type="GO" id="GO:0016020">
    <property type="term" value="C:membrane"/>
    <property type="evidence" value="ECO:0007669"/>
    <property type="project" value="UniProtKB-SubCell"/>
</dbReference>
<evidence type="ECO:0000256" key="2">
    <source>
        <dbReference type="ARBA" id="ARBA00022692"/>
    </source>
</evidence>
<evidence type="ECO:0000313" key="9">
    <source>
        <dbReference type="Proteomes" id="UP001153461"/>
    </source>
</evidence>
<gene>
    <name evidence="8" type="ORF">PNAL_LOCUS1454</name>
</gene>
<keyword evidence="4 6" id="KW-0472">Membrane</keyword>
<feature type="region of interest" description="Disordered" evidence="5">
    <location>
        <begin position="212"/>
        <end position="236"/>
    </location>
</feature>
<name>A0A9W4HEF2_PENNA</name>
<protein>
    <recommendedName>
        <fullName evidence="7">Amino acid permease/ SLC12A domain-containing protein</fullName>
    </recommendedName>
</protein>
<dbReference type="Gene3D" id="1.20.1740.10">
    <property type="entry name" value="Amino acid/polyamine transporter I"/>
    <property type="match status" value="1"/>
</dbReference>
<feature type="compositionally biased region" description="Polar residues" evidence="5">
    <location>
        <begin position="222"/>
        <end position="236"/>
    </location>
</feature>
<evidence type="ECO:0000256" key="6">
    <source>
        <dbReference type="SAM" id="Phobius"/>
    </source>
</evidence>